<evidence type="ECO:0000256" key="1">
    <source>
        <dbReference type="SAM" id="MobiDB-lite"/>
    </source>
</evidence>
<keyword evidence="3" id="KW-1185">Reference proteome</keyword>
<comment type="caution">
    <text evidence="2">The sequence shown here is derived from an EMBL/GenBank/DDBJ whole genome shotgun (WGS) entry which is preliminary data.</text>
</comment>
<evidence type="ECO:0000313" key="2">
    <source>
        <dbReference type="EMBL" id="MFD1696564.1"/>
    </source>
</evidence>
<organism evidence="2 3">
    <name type="scientific">Roseibium aestuarii</name>
    <dbReference type="NCBI Taxonomy" id="2600299"/>
    <lineage>
        <taxon>Bacteria</taxon>
        <taxon>Pseudomonadati</taxon>
        <taxon>Pseudomonadota</taxon>
        <taxon>Alphaproteobacteria</taxon>
        <taxon>Hyphomicrobiales</taxon>
        <taxon>Stappiaceae</taxon>
        <taxon>Roseibium</taxon>
    </lineage>
</organism>
<accession>A0ABW4JWQ3</accession>
<sequence length="65" mass="7204">MTRDRSPGVPADRDVPLAEAVEALTVTQRLRIFRMLRRVLGETRPARTGTISGDDEDQSPPDRSA</sequence>
<proteinExistence type="predicted"/>
<feature type="region of interest" description="Disordered" evidence="1">
    <location>
        <begin position="41"/>
        <end position="65"/>
    </location>
</feature>
<protein>
    <submittedName>
        <fullName evidence="2">Uncharacterized protein</fullName>
    </submittedName>
</protein>
<evidence type="ECO:0000313" key="3">
    <source>
        <dbReference type="Proteomes" id="UP001597327"/>
    </source>
</evidence>
<name>A0ABW4JWQ3_9HYPH</name>
<reference evidence="3" key="1">
    <citation type="journal article" date="2019" name="Int. J. Syst. Evol. Microbiol.">
        <title>The Global Catalogue of Microorganisms (GCM) 10K type strain sequencing project: providing services to taxonomists for standard genome sequencing and annotation.</title>
        <authorList>
            <consortium name="The Broad Institute Genomics Platform"/>
            <consortium name="The Broad Institute Genome Sequencing Center for Infectious Disease"/>
            <person name="Wu L."/>
            <person name="Ma J."/>
        </authorList>
    </citation>
    <scope>NUCLEOTIDE SEQUENCE [LARGE SCALE GENOMIC DNA]</scope>
    <source>
        <strain evidence="3">JCM 3369</strain>
    </source>
</reference>
<dbReference type="RefSeq" id="WP_149892577.1">
    <property type="nucleotide sequence ID" value="NZ_JBHUFA010000004.1"/>
</dbReference>
<dbReference type="EMBL" id="JBHUFA010000004">
    <property type="protein sequence ID" value="MFD1696564.1"/>
    <property type="molecule type" value="Genomic_DNA"/>
</dbReference>
<gene>
    <name evidence="2" type="ORF">ACFSC7_13640</name>
</gene>
<dbReference type="Proteomes" id="UP001597327">
    <property type="component" value="Unassembled WGS sequence"/>
</dbReference>